<dbReference type="PANTHER" id="PTHR38465">
    <property type="entry name" value="HTH-TYPE TRANSCRIPTIONAL REGULATOR MJ1563-RELATED"/>
    <property type="match status" value="1"/>
</dbReference>
<evidence type="ECO:0000313" key="5">
    <source>
        <dbReference type="EMBL" id="RNL83056.1"/>
    </source>
</evidence>
<proteinExistence type="predicted"/>
<dbReference type="Pfam" id="PF12802">
    <property type="entry name" value="MarR_2"/>
    <property type="match status" value="1"/>
</dbReference>
<evidence type="ECO:0000259" key="4">
    <source>
        <dbReference type="Pfam" id="PF12802"/>
    </source>
</evidence>
<evidence type="ECO:0000256" key="2">
    <source>
        <dbReference type="ARBA" id="ARBA00023125"/>
    </source>
</evidence>
<dbReference type="AlphaFoldDB" id="A0A3N0E5E1"/>
<dbReference type="PANTHER" id="PTHR38465:SF2">
    <property type="entry name" value="HTH-TYPE TRANSCRIPTIONAL REGULATOR MMPR5"/>
    <property type="match status" value="1"/>
</dbReference>
<protein>
    <submittedName>
        <fullName evidence="5">MarR family transcriptional regulator</fullName>
    </submittedName>
</protein>
<keyword evidence="1" id="KW-0805">Transcription regulation</keyword>
<dbReference type="InterPro" id="IPR000835">
    <property type="entry name" value="HTH_MarR-typ"/>
</dbReference>
<evidence type="ECO:0000256" key="1">
    <source>
        <dbReference type="ARBA" id="ARBA00023015"/>
    </source>
</evidence>
<gene>
    <name evidence="5" type="ORF">EFW17_17620</name>
</gene>
<organism evidence="5 6">
    <name type="scientific">Halostreptopolyspora alba</name>
    <dbReference type="NCBI Taxonomy" id="2487137"/>
    <lineage>
        <taxon>Bacteria</taxon>
        <taxon>Bacillati</taxon>
        <taxon>Actinomycetota</taxon>
        <taxon>Actinomycetes</taxon>
        <taxon>Streptosporangiales</taxon>
        <taxon>Nocardiopsidaceae</taxon>
        <taxon>Halostreptopolyspora</taxon>
    </lineage>
</organism>
<dbReference type="OrthoDB" id="67158at2"/>
<accession>A0A3N0E5E1</accession>
<keyword evidence="2" id="KW-0238">DNA-binding</keyword>
<keyword evidence="6" id="KW-1185">Reference proteome</keyword>
<dbReference type="InterPro" id="IPR052362">
    <property type="entry name" value="HTH-GbsR_regulator"/>
</dbReference>
<name>A0A3N0E5E1_9ACTN</name>
<evidence type="ECO:0000256" key="3">
    <source>
        <dbReference type="ARBA" id="ARBA00023163"/>
    </source>
</evidence>
<reference evidence="5 6" key="1">
    <citation type="submission" date="2018-11" db="EMBL/GenBank/DDBJ databases">
        <title>The genome draft of YIM 96095.</title>
        <authorList>
            <person name="Tang S.-K."/>
            <person name="Chunyu W.-X."/>
            <person name="Feng Y.-Z."/>
        </authorList>
    </citation>
    <scope>NUCLEOTIDE SEQUENCE [LARGE SCALE GENOMIC DNA]</scope>
    <source>
        <strain evidence="5 6">YIM 96095</strain>
    </source>
</reference>
<feature type="domain" description="HTH marR-type" evidence="4">
    <location>
        <begin position="17"/>
        <end position="59"/>
    </location>
</feature>
<dbReference type="Gene3D" id="1.10.10.10">
    <property type="entry name" value="Winged helix-like DNA-binding domain superfamily/Winged helix DNA-binding domain"/>
    <property type="match status" value="1"/>
</dbReference>
<comment type="caution">
    <text evidence="5">The sequence shown here is derived from an EMBL/GenBank/DDBJ whole genome shotgun (WGS) entry which is preliminary data.</text>
</comment>
<dbReference type="EMBL" id="RJMB01000019">
    <property type="protein sequence ID" value="RNL83056.1"/>
    <property type="molecule type" value="Genomic_DNA"/>
</dbReference>
<dbReference type="InterPro" id="IPR036390">
    <property type="entry name" value="WH_DNA-bd_sf"/>
</dbReference>
<dbReference type="Proteomes" id="UP000269198">
    <property type="component" value="Unassembled WGS sequence"/>
</dbReference>
<dbReference type="GO" id="GO:0003700">
    <property type="term" value="F:DNA-binding transcription factor activity"/>
    <property type="evidence" value="ECO:0007669"/>
    <property type="project" value="InterPro"/>
</dbReference>
<dbReference type="GO" id="GO:0003677">
    <property type="term" value="F:DNA binding"/>
    <property type="evidence" value="ECO:0007669"/>
    <property type="project" value="UniProtKB-KW"/>
</dbReference>
<dbReference type="SUPFAM" id="SSF46785">
    <property type="entry name" value="Winged helix' DNA-binding domain"/>
    <property type="match status" value="1"/>
</dbReference>
<keyword evidence="3" id="KW-0804">Transcription</keyword>
<sequence length="138" mass="15692">MQRMASRVMSTFIFTEQPTLTQGEVAEELDVSPGSVSGAIRTLTSVGLVERVPAAGSRRDHHRLRDDAWTTLFTRQNQALEGMLRLAEQGIETTDPGSNARQRLELMRDFYDHLLTELPAVIERWERQRAERRVPDAS</sequence>
<dbReference type="Gene3D" id="1.10.287.160">
    <property type="entry name" value="HR1 repeat"/>
    <property type="match status" value="1"/>
</dbReference>
<evidence type="ECO:0000313" key="6">
    <source>
        <dbReference type="Proteomes" id="UP000269198"/>
    </source>
</evidence>
<dbReference type="InterPro" id="IPR036388">
    <property type="entry name" value="WH-like_DNA-bd_sf"/>
</dbReference>